<evidence type="ECO:0000313" key="5">
    <source>
        <dbReference type="Proteomes" id="UP000005466"/>
    </source>
</evidence>
<gene>
    <name evidence="4" type="ORF">Pgy4_31056</name>
</gene>
<dbReference type="HOGENOM" id="CLU_189161_1_0_6"/>
<dbReference type="InterPro" id="IPR002173">
    <property type="entry name" value="Carboh/pur_kinase_PfkB_CS"/>
</dbReference>
<dbReference type="Gene3D" id="3.40.1190.20">
    <property type="match status" value="1"/>
</dbReference>
<dbReference type="GO" id="GO:0016301">
    <property type="term" value="F:kinase activity"/>
    <property type="evidence" value="ECO:0007669"/>
    <property type="project" value="UniProtKB-KW"/>
</dbReference>
<dbReference type="InterPro" id="IPR011611">
    <property type="entry name" value="PfkB_dom"/>
</dbReference>
<dbReference type="AlphaFoldDB" id="F3CDR9"/>
<evidence type="ECO:0000313" key="4">
    <source>
        <dbReference type="EMBL" id="EGH17411.1"/>
    </source>
</evidence>
<protein>
    <submittedName>
        <fullName evidence="4">Ribokinase</fullName>
    </submittedName>
</protein>
<keyword evidence="1" id="KW-0808">Transferase</keyword>
<accession>F3CDR9</accession>
<sequence>PWRRVQAVDTTAAGDTFVGGFAAALAAGQSESQAIRFGQAAAAISVTRAGAQPSIPTFEEVKEFDSL</sequence>
<dbReference type="PANTHER" id="PTHR10584">
    <property type="entry name" value="SUGAR KINASE"/>
    <property type="match status" value="1"/>
</dbReference>
<dbReference type="PANTHER" id="PTHR10584:SF166">
    <property type="entry name" value="RIBOKINASE"/>
    <property type="match status" value="1"/>
</dbReference>
<dbReference type="GO" id="GO:0005829">
    <property type="term" value="C:cytosol"/>
    <property type="evidence" value="ECO:0007669"/>
    <property type="project" value="TreeGrafter"/>
</dbReference>
<proteinExistence type="predicted"/>
<comment type="caution">
    <text evidence="4">The sequence shown here is derived from an EMBL/GenBank/DDBJ whole genome shotgun (WGS) entry which is preliminary data.</text>
</comment>
<name>F3CDR9_PSESG</name>
<dbReference type="PROSITE" id="PS00584">
    <property type="entry name" value="PFKB_KINASES_2"/>
    <property type="match status" value="1"/>
</dbReference>
<dbReference type="Proteomes" id="UP000005466">
    <property type="component" value="Unassembled WGS sequence"/>
</dbReference>
<reference evidence="4 5" key="1">
    <citation type="journal article" date="2011" name="PLoS Pathog.">
        <title>Dynamic evolution of pathogenicity revealed by sequencing and comparative genomics of 19 Pseudomonas syringae isolates.</title>
        <authorList>
            <person name="Baltrus D.A."/>
            <person name="Nishimura M.T."/>
            <person name="Romanchuk A."/>
            <person name="Chang J.H."/>
            <person name="Mukhtar M.S."/>
            <person name="Cherkis K."/>
            <person name="Roach J."/>
            <person name="Grant S.R."/>
            <person name="Jones C.D."/>
            <person name="Dangl J.L."/>
        </authorList>
    </citation>
    <scope>NUCLEOTIDE SEQUENCE [LARGE SCALE GENOMIC DNA]</scope>
    <source>
        <strain evidence="5">race 4</strain>
    </source>
</reference>
<feature type="domain" description="Carbohydrate kinase PfkB" evidence="3">
    <location>
        <begin position="4"/>
        <end position="57"/>
    </location>
</feature>
<keyword evidence="2 4" id="KW-0418">Kinase</keyword>
<dbReference type="Pfam" id="PF00294">
    <property type="entry name" value="PfkB"/>
    <property type="match status" value="1"/>
</dbReference>
<dbReference type="BioCyc" id="PSYR875330:G11XH-5902-MONOMER"/>
<evidence type="ECO:0000259" key="3">
    <source>
        <dbReference type="Pfam" id="PF00294"/>
    </source>
</evidence>
<dbReference type="InterPro" id="IPR029056">
    <property type="entry name" value="Ribokinase-like"/>
</dbReference>
<dbReference type="EMBL" id="ADWY01001736">
    <property type="protein sequence ID" value="EGH17411.1"/>
    <property type="molecule type" value="Genomic_DNA"/>
</dbReference>
<dbReference type="PATRIC" id="fig|875330.6.peg.5039"/>
<feature type="non-terminal residue" evidence="4">
    <location>
        <position position="1"/>
    </location>
</feature>
<organism evidence="4 5">
    <name type="scientific">Pseudomonas savastanoi pv. glycinea str. race 4</name>
    <dbReference type="NCBI Taxonomy" id="875330"/>
    <lineage>
        <taxon>Bacteria</taxon>
        <taxon>Pseudomonadati</taxon>
        <taxon>Pseudomonadota</taxon>
        <taxon>Gammaproteobacteria</taxon>
        <taxon>Pseudomonadales</taxon>
        <taxon>Pseudomonadaceae</taxon>
        <taxon>Pseudomonas</taxon>
    </lineage>
</organism>
<dbReference type="SUPFAM" id="SSF53613">
    <property type="entry name" value="Ribokinase-like"/>
    <property type="match status" value="1"/>
</dbReference>
<evidence type="ECO:0000256" key="2">
    <source>
        <dbReference type="ARBA" id="ARBA00022777"/>
    </source>
</evidence>
<evidence type="ECO:0000256" key="1">
    <source>
        <dbReference type="ARBA" id="ARBA00022679"/>
    </source>
</evidence>